<dbReference type="AlphaFoldDB" id="A0AAX1UGS5"/>
<keyword evidence="6 9" id="KW-0812">Transmembrane</keyword>
<keyword evidence="4 9" id="KW-1003">Cell membrane</keyword>
<dbReference type="RefSeq" id="WP_119001132.1">
    <property type="nucleotide sequence ID" value="NZ_QWGP01000030.1"/>
</dbReference>
<keyword evidence="5 9" id="KW-0997">Cell inner membrane</keyword>
<comment type="similarity">
    <text evidence="2 9">Belongs to the membrane fusion protein (MFP) (TC 8.A.1) family.</text>
</comment>
<name>A0AAX1UGS5_CERSP</name>
<dbReference type="PANTHER" id="PTHR30386:SF17">
    <property type="entry name" value="ALKALINE PROTEASE SECRETION PROTEIN APRE"/>
    <property type="match status" value="1"/>
</dbReference>
<evidence type="ECO:0000256" key="7">
    <source>
        <dbReference type="ARBA" id="ARBA00022989"/>
    </source>
</evidence>
<accession>A0AAX1UGS5</accession>
<evidence type="ECO:0000256" key="9">
    <source>
        <dbReference type="RuleBase" id="RU365093"/>
    </source>
</evidence>
<evidence type="ECO:0000313" key="13">
    <source>
        <dbReference type="Proteomes" id="UP000266305"/>
    </source>
</evidence>
<reference evidence="12 13" key="1">
    <citation type="submission" date="2018-08" db="EMBL/GenBank/DDBJ databases">
        <title>Draft genome sequence of Rhodobacter sphaeroides FY.</title>
        <authorList>
            <person name="Rayyan A."/>
            <person name="Meyer T.E."/>
            <person name="Kyndt J.A."/>
        </authorList>
    </citation>
    <scope>NUCLEOTIDE SEQUENCE [LARGE SCALE GENOMIC DNA]</scope>
    <source>
        <strain evidence="12 13">FY</strain>
    </source>
</reference>
<dbReference type="GO" id="GO:0005886">
    <property type="term" value="C:plasma membrane"/>
    <property type="evidence" value="ECO:0007669"/>
    <property type="project" value="UniProtKB-SubCell"/>
</dbReference>
<feature type="domain" description="AprE-like long alpha-helical hairpin" evidence="10">
    <location>
        <begin position="97"/>
        <end position="278"/>
    </location>
</feature>
<dbReference type="Pfam" id="PF26002">
    <property type="entry name" value="Beta-barrel_AprE"/>
    <property type="match status" value="1"/>
</dbReference>
<dbReference type="Proteomes" id="UP000266305">
    <property type="component" value="Unassembled WGS sequence"/>
</dbReference>
<comment type="caution">
    <text evidence="12">The sequence shown here is derived from an EMBL/GenBank/DDBJ whole genome shotgun (WGS) entry which is preliminary data.</text>
</comment>
<evidence type="ECO:0000259" key="10">
    <source>
        <dbReference type="Pfam" id="PF25994"/>
    </source>
</evidence>
<protein>
    <recommendedName>
        <fullName evidence="9">Membrane fusion protein (MFP) family protein</fullName>
    </recommendedName>
</protein>
<gene>
    <name evidence="12" type="ORF">D1114_19360</name>
</gene>
<evidence type="ECO:0000313" key="12">
    <source>
        <dbReference type="EMBL" id="RHZ91728.1"/>
    </source>
</evidence>
<dbReference type="Pfam" id="PF25994">
    <property type="entry name" value="HH_AprE"/>
    <property type="match status" value="1"/>
</dbReference>
<dbReference type="InterPro" id="IPR050739">
    <property type="entry name" value="MFP"/>
</dbReference>
<keyword evidence="8 9" id="KW-0472">Membrane</keyword>
<keyword evidence="3 9" id="KW-0813">Transport</keyword>
<proteinExistence type="inferred from homology"/>
<keyword evidence="7 9" id="KW-1133">Transmembrane helix</keyword>
<feature type="domain" description="AprE-like beta-barrel" evidence="11">
    <location>
        <begin position="320"/>
        <end position="410"/>
    </location>
</feature>
<dbReference type="PANTHER" id="PTHR30386">
    <property type="entry name" value="MEMBRANE FUSION SUBUNIT OF EMRAB-TOLC MULTIDRUG EFFLUX PUMP"/>
    <property type="match status" value="1"/>
</dbReference>
<evidence type="ECO:0000256" key="6">
    <source>
        <dbReference type="ARBA" id="ARBA00022692"/>
    </source>
</evidence>
<comment type="subcellular location">
    <subcellularLocation>
        <location evidence="1 9">Cell inner membrane</location>
        <topology evidence="1 9">Single-pass membrane protein</topology>
    </subcellularLocation>
</comment>
<evidence type="ECO:0000256" key="4">
    <source>
        <dbReference type="ARBA" id="ARBA00022475"/>
    </source>
</evidence>
<dbReference type="InterPro" id="IPR058982">
    <property type="entry name" value="Beta-barrel_AprE"/>
</dbReference>
<evidence type="ECO:0000256" key="3">
    <source>
        <dbReference type="ARBA" id="ARBA00022448"/>
    </source>
</evidence>
<evidence type="ECO:0000256" key="2">
    <source>
        <dbReference type="ARBA" id="ARBA00009477"/>
    </source>
</evidence>
<dbReference type="InterPro" id="IPR010129">
    <property type="entry name" value="T1SS_HlyD"/>
</dbReference>
<sequence>MSAAGSWEDPAPPSYRPIFQAALILILSLAVSLGSWAVYARLDGAVITQGVVLAESRRKTVENLEGGLLERLLVAPGDRVAAGQPVAQLATVQDRERLIQLEAEREGLLFDIWRLRAEAAGAGELDPAAAPGPDAERTAAQVRLFQSRLNAHRDRIGSLDREIELLIAQGAANDAQARAADLQIESWRAERADLVTLVDRGASPRQKLVELDRNITTLTGTREQYLALARAARADVERARMDRSTAGQLRLAEVAEQLAAAGRQLPGLEAQIRATRDVLERRTLRAPQAGLVVEVPTVTPGAVIGSGTAVMEIVPDLDHLVIQMRVPPEAIDNVRKGGLARVRLTAYRRALAPVVRGQVSFVSPDLIEDPRDGTTYFEARVTLDPGSLAEQPDWVRLSAGMPVEVSVSTGERRAGDYLLEPILRHLRGALHDP</sequence>
<dbReference type="EMBL" id="QWGP01000030">
    <property type="protein sequence ID" value="RHZ91728.1"/>
    <property type="molecule type" value="Genomic_DNA"/>
</dbReference>
<dbReference type="Gene3D" id="2.40.30.170">
    <property type="match status" value="1"/>
</dbReference>
<evidence type="ECO:0000256" key="5">
    <source>
        <dbReference type="ARBA" id="ARBA00022519"/>
    </source>
</evidence>
<dbReference type="PRINTS" id="PR01490">
    <property type="entry name" value="RTXTOXIND"/>
</dbReference>
<evidence type="ECO:0000259" key="11">
    <source>
        <dbReference type="Pfam" id="PF26002"/>
    </source>
</evidence>
<dbReference type="NCBIfam" id="TIGR01843">
    <property type="entry name" value="type_I_hlyD"/>
    <property type="match status" value="1"/>
</dbReference>
<organism evidence="12 13">
    <name type="scientific">Cereibacter sphaeroides</name>
    <name type="common">Rhodobacter sphaeroides</name>
    <dbReference type="NCBI Taxonomy" id="1063"/>
    <lineage>
        <taxon>Bacteria</taxon>
        <taxon>Pseudomonadati</taxon>
        <taxon>Pseudomonadota</taxon>
        <taxon>Alphaproteobacteria</taxon>
        <taxon>Rhodobacterales</taxon>
        <taxon>Paracoccaceae</taxon>
        <taxon>Cereibacter</taxon>
    </lineage>
</organism>
<evidence type="ECO:0000256" key="8">
    <source>
        <dbReference type="ARBA" id="ARBA00023136"/>
    </source>
</evidence>
<dbReference type="GO" id="GO:0015031">
    <property type="term" value="P:protein transport"/>
    <property type="evidence" value="ECO:0007669"/>
    <property type="project" value="InterPro"/>
</dbReference>
<feature type="transmembrane region" description="Helical" evidence="9">
    <location>
        <begin position="18"/>
        <end position="39"/>
    </location>
</feature>
<dbReference type="InterPro" id="IPR058781">
    <property type="entry name" value="HH_AprE-like"/>
</dbReference>
<evidence type="ECO:0000256" key="1">
    <source>
        <dbReference type="ARBA" id="ARBA00004377"/>
    </source>
</evidence>